<protein>
    <recommendedName>
        <fullName evidence="3">Phage tail tube protein</fullName>
    </recommendedName>
</protein>
<dbReference type="Pfam" id="PF09393">
    <property type="entry name" value="DUF2001"/>
    <property type="match status" value="1"/>
</dbReference>
<accession>A0A5C0SI08</accession>
<dbReference type="Proteomes" id="UP000324646">
    <property type="component" value="Chromosome"/>
</dbReference>
<sequence>MTQIGNKQFNGKNGKCWINDKRYMNVYNLTVTITNNYEEIPDPRDGHFGKVQVPNGYSIEGSLTLRRDGSEIDFLKELADATKNNLIPEISIVAKMERNDGSKAVRYRYDEVTFDSYDLQKFEQDSATTELELSFKAATFEEI</sequence>
<dbReference type="EMBL" id="CP042243">
    <property type="protein sequence ID" value="QEK12579.1"/>
    <property type="molecule type" value="Genomic_DNA"/>
</dbReference>
<dbReference type="KEGG" id="crs:FQB35_09710"/>
<proteinExistence type="predicted"/>
<name>A0A5C0SI08_CRATE</name>
<reference evidence="1 2" key="1">
    <citation type="submission" date="2019-07" db="EMBL/GenBank/DDBJ databases">
        <title>Complete genome of Crassaminicella thermophila SY095.</title>
        <authorList>
            <person name="Li X."/>
        </authorList>
    </citation>
    <scope>NUCLEOTIDE SEQUENCE [LARGE SCALE GENOMIC DNA]</scope>
    <source>
        <strain evidence="1 2">SY095</strain>
    </source>
</reference>
<gene>
    <name evidence="1" type="ORF">FQB35_09710</name>
</gene>
<keyword evidence="2" id="KW-1185">Reference proteome</keyword>
<evidence type="ECO:0008006" key="3">
    <source>
        <dbReference type="Google" id="ProtNLM"/>
    </source>
</evidence>
<dbReference type="AlphaFoldDB" id="A0A5C0SI08"/>
<dbReference type="SUPFAM" id="SSF69279">
    <property type="entry name" value="Phage tail proteins"/>
    <property type="match status" value="1"/>
</dbReference>
<evidence type="ECO:0000313" key="1">
    <source>
        <dbReference type="EMBL" id="QEK12579.1"/>
    </source>
</evidence>
<organism evidence="1 2">
    <name type="scientific">Crassaminicella thermophila</name>
    <dbReference type="NCBI Taxonomy" id="2599308"/>
    <lineage>
        <taxon>Bacteria</taxon>
        <taxon>Bacillati</taxon>
        <taxon>Bacillota</taxon>
        <taxon>Clostridia</taxon>
        <taxon>Eubacteriales</taxon>
        <taxon>Clostridiaceae</taxon>
        <taxon>Crassaminicella</taxon>
    </lineage>
</organism>
<dbReference type="OrthoDB" id="1697482at2"/>
<dbReference type="Gene3D" id="2.30.110.40">
    <property type="entry name" value="Phage tail tube protein"/>
    <property type="match status" value="1"/>
</dbReference>
<dbReference type="InterPro" id="IPR038628">
    <property type="entry name" value="XkdM-like_sf"/>
</dbReference>
<evidence type="ECO:0000313" key="2">
    <source>
        <dbReference type="Proteomes" id="UP000324646"/>
    </source>
</evidence>
<dbReference type="RefSeq" id="WP_148809733.1">
    <property type="nucleotide sequence ID" value="NZ_CP042243.1"/>
</dbReference>
<dbReference type="InterPro" id="IPR018989">
    <property type="entry name" value="DUF2001"/>
</dbReference>